<organism evidence="2">
    <name type="scientific">Arundo donax</name>
    <name type="common">Giant reed</name>
    <name type="synonym">Donax arundinaceus</name>
    <dbReference type="NCBI Taxonomy" id="35708"/>
    <lineage>
        <taxon>Eukaryota</taxon>
        <taxon>Viridiplantae</taxon>
        <taxon>Streptophyta</taxon>
        <taxon>Embryophyta</taxon>
        <taxon>Tracheophyta</taxon>
        <taxon>Spermatophyta</taxon>
        <taxon>Magnoliopsida</taxon>
        <taxon>Liliopsida</taxon>
        <taxon>Poales</taxon>
        <taxon>Poaceae</taxon>
        <taxon>PACMAD clade</taxon>
        <taxon>Arundinoideae</taxon>
        <taxon>Arundineae</taxon>
        <taxon>Arundo</taxon>
    </lineage>
</organism>
<evidence type="ECO:0000313" key="2">
    <source>
        <dbReference type="EMBL" id="JAD73385.1"/>
    </source>
</evidence>
<sequence>MLEAMYLFHTYNVLVLCHLFEIMLATYLV</sequence>
<evidence type="ECO:0000256" key="1">
    <source>
        <dbReference type="SAM" id="Phobius"/>
    </source>
</evidence>
<keyword evidence="1" id="KW-0472">Membrane</keyword>
<protein>
    <submittedName>
        <fullName evidence="2">Uncharacterized protein</fullName>
    </submittedName>
</protein>
<dbReference type="EMBL" id="GBRH01224510">
    <property type="protein sequence ID" value="JAD73385.1"/>
    <property type="molecule type" value="Transcribed_RNA"/>
</dbReference>
<accession>A0A0A9CJ12</accession>
<name>A0A0A9CJ12_ARUDO</name>
<dbReference type="AlphaFoldDB" id="A0A0A9CJ12"/>
<proteinExistence type="predicted"/>
<reference evidence="2" key="2">
    <citation type="journal article" date="2015" name="Data Brief">
        <title>Shoot transcriptome of the giant reed, Arundo donax.</title>
        <authorList>
            <person name="Barrero R.A."/>
            <person name="Guerrero F.D."/>
            <person name="Moolhuijzen P."/>
            <person name="Goolsby J.A."/>
            <person name="Tidwell J."/>
            <person name="Bellgard S.E."/>
            <person name="Bellgard M.I."/>
        </authorList>
    </citation>
    <scope>NUCLEOTIDE SEQUENCE</scope>
    <source>
        <tissue evidence="2">Shoot tissue taken approximately 20 cm above the soil surface</tissue>
    </source>
</reference>
<feature type="transmembrane region" description="Helical" evidence="1">
    <location>
        <begin position="6"/>
        <end position="28"/>
    </location>
</feature>
<reference evidence="2" key="1">
    <citation type="submission" date="2014-09" db="EMBL/GenBank/DDBJ databases">
        <authorList>
            <person name="Magalhaes I.L.F."/>
            <person name="Oliveira U."/>
            <person name="Santos F.R."/>
            <person name="Vidigal T.H.D.A."/>
            <person name="Brescovit A.D."/>
            <person name="Santos A.J."/>
        </authorList>
    </citation>
    <scope>NUCLEOTIDE SEQUENCE</scope>
    <source>
        <tissue evidence="2">Shoot tissue taken approximately 20 cm above the soil surface</tissue>
    </source>
</reference>
<keyword evidence="1" id="KW-1133">Transmembrane helix</keyword>
<keyword evidence="1" id="KW-0812">Transmembrane</keyword>